<dbReference type="PRINTS" id="PR00344">
    <property type="entry name" value="BCTRLSENSOR"/>
</dbReference>
<dbReference type="Pfam" id="PF00672">
    <property type="entry name" value="HAMP"/>
    <property type="match status" value="1"/>
</dbReference>
<comment type="catalytic activity">
    <reaction evidence="1">
        <text>ATP + protein L-histidine = ADP + protein N-phospho-L-histidine.</text>
        <dbReference type="EC" id="2.7.13.3"/>
    </reaction>
</comment>
<evidence type="ECO:0000256" key="5">
    <source>
        <dbReference type="ARBA" id="ARBA00022553"/>
    </source>
</evidence>
<evidence type="ECO:0000256" key="6">
    <source>
        <dbReference type="ARBA" id="ARBA00022679"/>
    </source>
</evidence>
<dbReference type="SMART" id="SM00388">
    <property type="entry name" value="HisKA"/>
    <property type="match status" value="1"/>
</dbReference>
<dbReference type="Gene3D" id="3.30.565.10">
    <property type="entry name" value="Histidine kinase-like ATPase, C-terminal domain"/>
    <property type="match status" value="1"/>
</dbReference>
<dbReference type="Pfam" id="PF00512">
    <property type="entry name" value="HisKA"/>
    <property type="match status" value="1"/>
</dbReference>
<dbReference type="CDD" id="cd06225">
    <property type="entry name" value="HAMP"/>
    <property type="match status" value="1"/>
</dbReference>
<dbReference type="InterPro" id="IPR036890">
    <property type="entry name" value="HATPase_C_sf"/>
</dbReference>
<evidence type="ECO:0000256" key="7">
    <source>
        <dbReference type="ARBA" id="ARBA00022741"/>
    </source>
</evidence>
<evidence type="ECO:0000256" key="9">
    <source>
        <dbReference type="ARBA" id="ARBA00022840"/>
    </source>
</evidence>
<keyword evidence="9" id="KW-0067">ATP-binding</keyword>
<keyword evidence="7" id="KW-0547">Nucleotide-binding</keyword>
<proteinExistence type="predicted"/>
<evidence type="ECO:0000259" key="11">
    <source>
        <dbReference type="PROSITE" id="PS50109"/>
    </source>
</evidence>
<dbReference type="InterPro" id="IPR036097">
    <property type="entry name" value="HisK_dim/P_sf"/>
</dbReference>
<dbReference type="Gene3D" id="6.10.340.10">
    <property type="match status" value="1"/>
</dbReference>
<feature type="domain" description="HAMP" evidence="12">
    <location>
        <begin position="190"/>
        <end position="242"/>
    </location>
</feature>
<dbReference type="InterPro" id="IPR003594">
    <property type="entry name" value="HATPase_dom"/>
</dbReference>
<evidence type="ECO:0000256" key="10">
    <source>
        <dbReference type="SAM" id="Phobius"/>
    </source>
</evidence>
<dbReference type="Gene3D" id="1.10.287.130">
    <property type="match status" value="1"/>
</dbReference>
<protein>
    <recommendedName>
        <fullName evidence="3">histidine kinase</fullName>
        <ecNumber evidence="3">2.7.13.3</ecNumber>
    </recommendedName>
</protein>
<keyword evidence="10" id="KW-0472">Membrane</keyword>
<keyword evidence="10" id="KW-1133">Transmembrane helix</keyword>
<organism evidence="13 14">
    <name type="scientific">Roseiconus lacunae</name>
    <dbReference type="NCBI Taxonomy" id="2605694"/>
    <lineage>
        <taxon>Bacteria</taxon>
        <taxon>Pseudomonadati</taxon>
        <taxon>Planctomycetota</taxon>
        <taxon>Planctomycetia</taxon>
        <taxon>Pirellulales</taxon>
        <taxon>Pirellulaceae</taxon>
        <taxon>Roseiconus</taxon>
    </lineage>
</organism>
<dbReference type="InterPro" id="IPR003661">
    <property type="entry name" value="HisK_dim/P_dom"/>
</dbReference>
<keyword evidence="5" id="KW-0597">Phosphoprotein</keyword>
<evidence type="ECO:0000256" key="4">
    <source>
        <dbReference type="ARBA" id="ARBA00022475"/>
    </source>
</evidence>
<dbReference type="PROSITE" id="PS50885">
    <property type="entry name" value="HAMP"/>
    <property type="match status" value="1"/>
</dbReference>
<keyword evidence="4" id="KW-1003">Cell membrane</keyword>
<evidence type="ECO:0000256" key="2">
    <source>
        <dbReference type="ARBA" id="ARBA00004651"/>
    </source>
</evidence>
<sequence length="461" mass="50802">MSAEPSTIITSQHADSIDAERSPVASLRFRFLGPIVLATLLVTIAISMAAYRFGSRQAQLESDQRFDDLQRTISQANYPFNDNVLRLLSSLTDAELVTLDANDEMIRGTIDSLDEAPQDRSTVVVDRIPYLVRRIPIEGASRRSDGVRQVAVLLDQTQLAQRKRRLIVLPLATGLLTVVPIGLISYLTASRLIRRIRRLQQQVHTIAGGNWKLTIDDTDRDELSRLAHSINQMASELETLWKQAERRQGEKLIAQVAAGMAHQLRNSLTGARMAIELHAREHDDRNDEGITVALDQIEKAEDYVRRIVMLASGRLADAVEMPVAECLRRIRETIGPIASHLRKPLDWNVSPEIEGATVAEGSTFVAGVSNLIQNALQAGQTINIAADRDGETLTVAVVDDGPGVDEAIASEMFEPFVTTKSEGLGLGLSVATRAATTLGGRVEYLRNNHTTEFRFTCNIKS</sequence>
<dbReference type="InterPro" id="IPR005467">
    <property type="entry name" value="His_kinase_dom"/>
</dbReference>
<dbReference type="PANTHER" id="PTHR44936:SF10">
    <property type="entry name" value="SENSOR PROTEIN RSTB"/>
    <property type="match status" value="1"/>
</dbReference>
<gene>
    <name evidence="13" type="ORF">QTN89_20525</name>
</gene>
<keyword evidence="14" id="KW-1185">Reference proteome</keyword>
<evidence type="ECO:0000256" key="8">
    <source>
        <dbReference type="ARBA" id="ARBA00022777"/>
    </source>
</evidence>
<keyword evidence="10" id="KW-0812">Transmembrane</keyword>
<dbReference type="Proteomes" id="UP001239462">
    <property type="component" value="Unassembled WGS sequence"/>
</dbReference>
<dbReference type="SUPFAM" id="SSF158472">
    <property type="entry name" value="HAMP domain-like"/>
    <property type="match status" value="1"/>
</dbReference>
<comment type="caution">
    <text evidence="13">The sequence shown here is derived from an EMBL/GenBank/DDBJ whole genome shotgun (WGS) entry which is preliminary data.</text>
</comment>
<dbReference type="GO" id="GO:0016301">
    <property type="term" value="F:kinase activity"/>
    <property type="evidence" value="ECO:0007669"/>
    <property type="project" value="UniProtKB-KW"/>
</dbReference>
<dbReference type="SMART" id="SM00304">
    <property type="entry name" value="HAMP"/>
    <property type="match status" value="1"/>
</dbReference>
<evidence type="ECO:0000256" key="3">
    <source>
        <dbReference type="ARBA" id="ARBA00012438"/>
    </source>
</evidence>
<dbReference type="InterPro" id="IPR004358">
    <property type="entry name" value="Sig_transdc_His_kin-like_C"/>
</dbReference>
<comment type="subcellular location">
    <subcellularLocation>
        <location evidence="2">Cell membrane</location>
        <topology evidence="2">Multi-pass membrane protein</topology>
    </subcellularLocation>
</comment>
<reference evidence="13 14" key="1">
    <citation type="submission" date="2023-06" db="EMBL/GenBank/DDBJ databases">
        <title>Roseiconus lacunae JC819 isolated from Gulf of Mannar region, Tamil Nadu.</title>
        <authorList>
            <person name="Pk S."/>
            <person name="Ch S."/>
            <person name="Ch V.R."/>
        </authorList>
    </citation>
    <scope>NUCLEOTIDE SEQUENCE [LARGE SCALE GENOMIC DNA]</scope>
    <source>
        <strain evidence="13 14">JC819</strain>
    </source>
</reference>
<name>A0ABT7PMX1_9BACT</name>
<keyword evidence="8 13" id="KW-0418">Kinase</keyword>
<dbReference type="SUPFAM" id="SSF47384">
    <property type="entry name" value="Homodimeric domain of signal transducing histidine kinase"/>
    <property type="match status" value="1"/>
</dbReference>
<keyword evidence="6" id="KW-0808">Transferase</keyword>
<dbReference type="SMART" id="SM00387">
    <property type="entry name" value="HATPase_c"/>
    <property type="match status" value="1"/>
</dbReference>
<dbReference type="CDD" id="cd00082">
    <property type="entry name" value="HisKA"/>
    <property type="match status" value="1"/>
</dbReference>
<dbReference type="SUPFAM" id="SSF55874">
    <property type="entry name" value="ATPase domain of HSP90 chaperone/DNA topoisomerase II/histidine kinase"/>
    <property type="match status" value="1"/>
</dbReference>
<dbReference type="RefSeq" id="WP_289165414.1">
    <property type="nucleotide sequence ID" value="NZ_JASZZN010000017.1"/>
</dbReference>
<dbReference type="PROSITE" id="PS50109">
    <property type="entry name" value="HIS_KIN"/>
    <property type="match status" value="1"/>
</dbReference>
<evidence type="ECO:0000313" key="13">
    <source>
        <dbReference type="EMBL" id="MDM4017844.1"/>
    </source>
</evidence>
<feature type="transmembrane region" description="Helical" evidence="10">
    <location>
        <begin position="166"/>
        <end position="187"/>
    </location>
</feature>
<dbReference type="InterPro" id="IPR050980">
    <property type="entry name" value="2C_sensor_his_kinase"/>
</dbReference>
<evidence type="ECO:0000259" key="12">
    <source>
        <dbReference type="PROSITE" id="PS50885"/>
    </source>
</evidence>
<dbReference type="EC" id="2.7.13.3" evidence="3"/>
<dbReference type="EMBL" id="JASZZN010000017">
    <property type="protein sequence ID" value="MDM4017844.1"/>
    <property type="molecule type" value="Genomic_DNA"/>
</dbReference>
<dbReference type="InterPro" id="IPR003660">
    <property type="entry name" value="HAMP_dom"/>
</dbReference>
<feature type="transmembrane region" description="Helical" evidence="10">
    <location>
        <begin position="31"/>
        <end position="51"/>
    </location>
</feature>
<dbReference type="PANTHER" id="PTHR44936">
    <property type="entry name" value="SENSOR PROTEIN CREC"/>
    <property type="match status" value="1"/>
</dbReference>
<dbReference type="CDD" id="cd00075">
    <property type="entry name" value="HATPase"/>
    <property type="match status" value="1"/>
</dbReference>
<accession>A0ABT7PMX1</accession>
<feature type="domain" description="Histidine kinase" evidence="11">
    <location>
        <begin position="259"/>
        <end position="461"/>
    </location>
</feature>
<evidence type="ECO:0000256" key="1">
    <source>
        <dbReference type="ARBA" id="ARBA00000085"/>
    </source>
</evidence>
<evidence type="ECO:0000313" key="14">
    <source>
        <dbReference type="Proteomes" id="UP001239462"/>
    </source>
</evidence>
<dbReference type="Pfam" id="PF02518">
    <property type="entry name" value="HATPase_c"/>
    <property type="match status" value="1"/>
</dbReference>